<keyword evidence="1" id="KW-0808">Transferase</keyword>
<dbReference type="EMBL" id="MU267680">
    <property type="protein sequence ID" value="KAH7911397.1"/>
    <property type="molecule type" value="Genomic_DNA"/>
</dbReference>
<keyword evidence="2" id="KW-1185">Reference proteome</keyword>
<organism evidence="1 2">
    <name type="scientific">Hygrophoropsis aurantiaca</name>
    <dbReference type="NCBI Taxonomy" id="72124"/>
    <lineage>
        <taxon>Eukaryota</taxon>
        <taxon>Fungi</taxon>
        <taxon>Dikarya</taxon>
        <taxon>Basidiomycota</taxon>
        <taxon>Agaricomycotina</taxon>
        <taxon>Agaricomycetes</taxon>
        <taxon>Agaricomycetidae</taxon>
        <taxon>Boletales</taxon>
        <taxon>Coniophorineae</taxon>
        <taxon>Hygrophoropsidaceae</taxon>
        <taxon>Hygrophoropsis</taxon>
    </lineage>
</organism>
<dbReference type="Proteomes" id="UP000790377">
    <property type="component" value="Unassembled WGS sequence"/>
</dbReference>
<comment type="caution">
    <text evidence="1">The sequence shown here is derived from an EMBL/GenBank/DDBJ whole genome shotgun (WGS) entry which is preliminary data.</text>
</comment>
<proteinExistence type="predicted"/>
<reference evidence="1" key="1">
    <citation type="journal article" date="2021" name="New Phytol.">
        <title>Evolutionary innovations through gain and loss of genes in the ectomycorrhizal Boletales.</title>
        <authorList>
            <person name="Wu G."/>
            <person name="Miyauchi S."/>
            <person name="Morin E."/>
            <person name="Kuo A."/>
            <person name="Drula E."/>
            <person name="Varga T."/>
            <person name="Kohler A."/>
            <person name="Feng B."/>
            <person name="Cao Y."/>
            <person name="Lipzen A."/>
            <person name="Daum C."/>
            <person name="Hundley H."/>
            <person name="Pangilinan J."/>
            <person name="Johnson J."/>
            <person name="Barry K."/>
            <person name="LaButti K."/>
            <person name="Ng V."/>
            <person name="Ahrendt S."/>
            <person name="Min B."/>
            <person name="Choi I.G."/>
            <person name="Park H."/>
            <person name="Plett J.M."/>
            <person name="Magnuson J."/>
            <person name="Spatafora J.W."/>
            <person name="Nagy L.G."/>
            <person name="Henrissat B."/>
            <person name="Grigoriev I.V."/>
            <person name="Yang Z.L."/>
            <person name="Xu J."/>
            <person name="Martin F.M."/>
        </authorList>
    </citation>
    <scope>NUCLEOTIDE SEQUENCE</scope>
    <source>
        <strain evidence="1">ATCC 28755</strain>
    </source>
</reference>
<accession>A0ACB8ADP1</accession>
<evidence type="ECO:0000313" key="2">
    <source>
        <dbReference type="Proteomes" id="UP000790377"/>
    </source>
</evidence>
<sequence>MRGPAITTDLHDSGSEPEYHDLSILEQIPFHSNTQICLCFPVADASSGSHAAIIHTLTNGLERLSASFPWLAGKVVRVHEGSDPGSSGILKIQPLKPEIPRLIVKDLRDDTSMPKMDALRRADFPMRMLDENIIAPRKTFFHESASDPDPAPVFLIQANFITGGLLLTFDSHHNAMDKSGQYQVMRLFSKACRGEQFTSDELSSGNLPRRDLIPLLDDAYSYTPDSELVRRIAVRAPSAPSCPTDASPPPKCTWAYFTFPPTALAALKSRATETLTLPSAAAGYISTDDALTAFIWQSTTRVRLPRLHSDPTAAPASTLARAVNVRRYLGIPQTYPGAAVNMTYHTYAPQTLVGAPLGGIAAGLRAAVDPKTADLGHRTRALATMLHRTPDKDTVGFIAALDLSADVMVSSWAQVGCLGLDFGLGLGEAEAARRPRFQEAEGLVYLMPRAVGGEGVVAVCLREEEMQRLREDAEFGEYARYVG</sequence>
<gene>
    <name evidence="1" type="ORF">BJ138DRAFT_930878</name>
</gene>
<protein>
    <submittedName>
        <fullName evidence="1">Transferase family-domain-containing protein</fullName>
    </submittedName>
</protein>
<name>A0ACB8ADP1_9AGAM</name>
<evidence type="ECO:0000313" key="1">
    <source>
        <dbReference type="EMBL" id="KAH7911397.1"/>
    </source>
</evidence>